<name>A0A2Y8ZXZ4_9MICO</name>
<dbReference type="SMART" id="SM00341">
    <property type="entry name" value="HRDC"/>
    <property type="match status" value="1"/>
</dbReference>
<feature type="region of interest" description="Disordered" evidence="1">
    <location>
        <begin position="306"/>
        <end position="330"/>
    </location>
</feature>
<dbReference type="InterPro" id="IPR010997">
    <property type="entry name" value="HRDC-like_sf"/>
</dbReference>
<dbReference type="GO" id="GO:0000166">
    <property type="term" value="F:nucleotide binding"/>
    <property type="evidence" value="ECO:0007669"/>
    <property type="project" value="InterPro"/>
</dbReference>
<dbReference type="Gene3D" id="1.10.150.80">
    <property type="entry name" value="HRDC domain"/>
    <property type="match status" value="2"/>
</dbReference>
<dbReference type="GO" id="GO:0008408">
    <property type="term" value="F:3'-5' exonuclease activity"/>
    <property type="evidence" value="ECO:0007669"/>
    <property type="project" value="InterPro"/>
</dbReference>
<dbReference type="PANTHER" id="PTHR47649:SF1">
    <property type="entry name" value="RIBONUCLEASE D"/>
    <property type="match status" value="1"/>
</dbReference>
<dbReference type="InterPro" id="IPR041605">
    <property type="entry name" value="Exo_C"/>
</dbReference>
<dbReference type="Gene3D" id="3.30.420.10">
    <property type="entry name" value="Ribonuclease H-like superfamily/Ribonuclease H"/>
    <property type="match status" value="1"/>
</dbReference>
<evidence type="ECO:0000313" key="3">
    <source>
        <dbReference type="EMBL" id="SSA36865.1"/>
    </source>
</evidence>
<gene>
    <name evidence="3" type="ORF">SAMN05216184_101519</name>
</gene>
<dbReference type="GO" id="GO:0006139">
    <property type="term" value="P:nucleobase-containing compound metabolic process"/>
    <property type="evidence" value="ECO:0007669"/>
    <property type="project" value="InterPro"/>
</dbReference>
<reference evidence="3 4" key="1">
    <citation type="submission" date="2016-10" db="EMBL/GenBank/DDBJ databases">
        <authorList>
            <person name="Cai Z."/>
        </authorList>
    </citation>
    <scope>NUCLEOTIDE SEQUENCE [LARGE SCALE GENOMIC DNA]</scope>
    <source>
        <strain evidence="3 4">CGMCC 1.10826</strain>
    </source>
</reference>
<dbReference type="PROSITE" id="PS50967">
    <property type="entry name" value="HRDC"/>
    <property type="match status" value="1"/>
</dbReference>
<dbReference type="InterPro" id="IPR044876">
    <property type="entry name" value="HRDC_dom_sf"/>
</dbReference>
<dbReference type="InterPro" id="IPR012337">
    <property type="entry name" value="RNaseH-like_sf"/>
</dbReference>
<feature type="domain" description="HRDC" evidence="2">
    <location>
        <begin position="228"/>
        <end position="308"/>
    </location>
</feature>
<dbReference type="InterPro" id="IPR051086">
    <property type="entry name" value="RNase_D-like"/>
</dbReference>
<dbReference type="Pfam" id="PF18305">
    <property type="entry name" value="DNA_pol_A_exoN"/>
    <property type="match status" value="1"/>
</dbReference>
<dbReference type="PANTHER" id="PTHR47649">
    <property type="entry name" value="RIBONUCLEASE D"/>
    <property type="match status" value="1"/>
</dbReference>
<dbReference type="InterPro" id="IPR036397">
    <property type="entry name" value="RNaseH_sf"/>
</dbReference>
<dbReference type="Proteomes" id="UP000250222">
    <property type="component" value="Unassembled WGS sequence"/>
</dbReference>
<accession>A0A2Y8ZXZ4</accession>
<dbReference type="CDD" id="cd06142">
    <property type="entry name" value="RNaseD_exo"/>
    <property type="match status" value="1"/>
</dbReference>
<dbReference type="InterPro" id="IPR002562">
    <property type="entry name" value="3'-5'_exonuclease_dom"/>
</dbReference>
<dbReference type="Pfam" id="PF01612">
    <property type="entry name" value="DNA_pol_A_exo1"/>
    <property type="match status" value="1"/>
</dbReference>
<organism evidence="3 4">
    <name type="scientific">Georgenia satyanarayanai</name>
    <dbReference type="NCBI Taxonomy" id="860221"/>
    <lineage>
        <taxon>Bacteria</taxon>
        <taxon>Bacillati</taxon>
        <taxon>Actinomycetota</taxon>
        <taxon>Actinomycetes</taxon>
        <taxon>Micrococcales</taxon>
        <taxon>Bogoriellaceae</taxon>
        <taxon>Georgenia</taxon>
    </lineage>
</organism>
<feature type="region of interest" description="Disordered" evidence="1">
    <location>
        <begin position="1"/>
        <end position="23"/>
    </location>
</feature>
<dbReference type="GO" id="GO:0003676">
    <property type="term" value="F:nucleic acid binding"/>
    <property type="evidence" value="ECO:0007669"/>
    <property type="project" value="InterPro"/>
</dbReference>
<evidence type="ECO:0000259" key="2">
    <source>
        <dbReference type="PROSITE" id="PS50967"/>
    </source>
</evidence>
<dbReference type="SUPFAM" id="SSF53098">
    <property type="entry name" value="Ribonuclease H-like"/>
    <property type="match status" value="1"/>
</dbReference>
<dbReference type="AlphaFoldDB" id="A0A2Y8ZXZ4"/>
<evidence type="ECO:0000256" key="1">
    <source>
        <dbReference type="SAM" id="MobiDB-lite"/>
    </source>
</evidence>
<dbReference type="EMBL" id="UETB01000001">
    <property type="protein sequence ID" value="SSA36865.1"/>
    <property type="molecule type" value="Genomic_DNA"/>
</dbReference>
<protein>
    <submittedName>
        <fullName evidence="3">Ribonuclease D</fullName>
    </submittedName>
</protein>
<sequence length="409" mass="44259">MTEPVDAETPPLIPVTEPREGTPPVITTRDGLARAAEALATGTGPVAADAERASGYRYGQRTYLVQLRREGVGTLLVDPIAVGELSAIGDALAGTEWVLHAANQDLPGFHDLGMYPAALFDTELAARLLGRSKVGLGAIIAEELGYSLAKEHSAADWSTRPLPEDWLRYAALDVEFLVELRDRLAAALEETGKLEWARQEFEAVRLAPDPSPRVDPWRRTSGMHAVRGGQGIAVVRELWQARDELARKRDRSPGRVLPDRAIVAAALALPRSEQALVALPEFSGKGTRRSSGYWWSAVERALALPASEHPPRRLASTTGTPPPPRSWADKDPAAAARLDAVRAAVRALAEEHDVPQENLLSPAVQRQIAWTPPDVVDEAAVRESLVEQGARPWQVDLTAAPLTEALRTA</sequence>
<dbReference type="SMART" id="SM00474">
    <property type="entry name" value="35EXOc"/>
    <property type="match status" value="1"/>
</dbReference>
<dbReference type="OrthoDB" id="144122at2"/>
<proteinExistence type="predicted"/>
<evidence type="ECO:0000313" key="4">
    <source>
        <dbReference type="Proteomes" id="UP000250222"/>
    </source>
</evidence>
<dbReference type="RefSeq" id="WP_110850995.1">
    <property type="nucleotide sequence ID" value="NZ_QKLZ01000001.1"/>
</dbReference>
<dbReference type="InterPro" id="IPR002121">
    <property type="entry name" value="HRDC_dom"/>
</dbReference>
<dbReference type="SUPFAM" id="SSF47819">
    <property type="entry name" value="HRDC-like"/>
    <property type="match status" value="1"/>
</dbReference>
<dbReference type="Pfam" id="PF00570">
    <property type="entry name" value="HRDC"/>
    <property type="match status" value="1"/>
</dbReference>
<keyword evidence="4" id="KW-1185">Reference proteome</keyword>